<dbReference type="EC" id="2.7.13.3" evidence="2"/>
<dbReference type="SUPFAM" id="SSF55874">
    <property type="entry name" value="ATPase domain of HSP90 chaperone/DNA topoisomerase II/histidine kinase"/>
    <property type="match status" value="1"/>
</dbReference>
<organism evidence="10 11">
    <name type="scientific">Paractinoplanes hotanensis</name>
    <dbReference type="NCBI Taxonomy" id="2906497"/>
    <lineage>
        <taxon>Bacteria</taxon>
        <taxon>Bacillati</taxon>
        <taxon>Actinomycetota</taxon>
        <taxon>Actinomycetes</taxon>
        <taxon>Micromonosporales</taxon>
        <taxon>Micromonosporaceae</taxon>
        <taxon>Paractinoplanes</taxon>
    </lineage>
</organism>
<keyword evidence="11" id="KW-1185">Reference proteome</keyword>
<proteinExistence type="predicted"/>
<accession>A0ABT0Y7H4</accession>
<dbReference type="Proteomes" id="UP001523216">
    <property type="component" value="Unassembled WGS sequence"/>
</dbReference>
<evidence type="ECO:0000256" key="4">
    <source>
        <dbReference type="ARBA" id="ARBA00022679"/>
    </source>
</evidence>
<evidence type="ECO:0000256" key="1">
    <source>
        <dbReference type="ARBA" id="ARBA00000085"/>
    </source>
</evidence>
<evidence type="ECO:0000256" key="2">
    <source>
        <dbReference type="ARBA" id="ARBA00012438"/>
    </source>
</evidence>
<name>A0ABT0Y7H4_9ACTN</name>
<sequence length="391" mass="41511">MPLPSYLPAAARSWPRLPAAARSWPRRLPRNAQPWVDGLIAVGVFVATALPVLLSPDGQWWHLIAAALASLPLFWRRRAPLLTTATVGAAISVLGLAHQLPPLPFGSLVATYTFALLSPSPWRQTAIVVQSVAVVVSLIIPGEDPATFGYVGMAYVAAYSLGVGARGRGDRIAMLEERAARVEEERAAAAARDRNRIAREVHDIVAHTVAVMVVQAEAGPVVTRNDPERAEKTFEVIAESGRTAIAQLRRSLAALRSADGDGPARPGPGLADVPGMLEEARRSGLEVTLRRQGEQRAPSTEADATAFRVVQEALTNTIRHAHASNVDVLIEFTPRDIRLTVADDGTGAADISGGYGMMGMRERVTACGGELRVGPGPTGAGFVVHAVLPTE</sequence>
<dbReference type="RefSeq" id="WP_251801206.1">
    <property type="nucleotide sequence ID" value="NZ_JAMQOL010000040.1"/>
</dbReference>
<keyword evidence="8" id="KW-0902">Two-component regulatory system</keyword>
<evidence type="ECO:0000313" key="11">
    <source>
        <dbReference type="Proteomes" id="UP001523216"/>
    </source>
</evidence>
<keyword evidence="3" id="KW-0597">Phosphoprotein</keyword>
<dbReference type="InterPro" id="IPR050482">
    <property type="entry name" value="Sensor_HK_TwoCompSys"/>
</dbReference>
<dbReference type="InterPro" id="IPR036890">
    <property type="entry name" value="HATPase_C_sf"/>
</dbReference>
<dbReference type="Gene3D" id="1.20.5.1930">
    <property type="match status" value="1"/>
</dbReference>
<dbReference type="Pfam" id="PF07730">
    <property type="entry name" value="HisKA_3"/>
    <property type="match status" value="1"/>
</dbReference>
<protein>
    <recommendedName>
        <fullName evidence="2">histidine kinase</fullName>
        <ecNumber evidence="2">2.7.13.3</ecNumber>
    </recommendedName>
</protein>
<comment type="catalytic activity">
    <reaction evidence="1">
        <text>ATP + protein L-histidine = ADP + protein N-phospho-L-histidine.</text>
        <dbReference type="EC" id="2.7.13.3"/>
    </reaction>
</comment>
<evidence type="ECO:0000313" key="10">
    <source>
        <dbReference type="EMBL" id="MCM4081422.1"/>
    </source>
</evidence>
<evidence type="ECO:0000256" key="3">
    <source>
        <dbReference type="ARBA" id="ARBA00022553"/>
    </source>
</evidence>
<dbReference type="Pfam" id="PF02518">
    <property type="entry name" value="HATPase_c"/>
    <property type="match status" value="1"/>
</dbReference>
<dbReference type="InterPro" id="IPR055558">
    <property type="entry name" value="DUF7134"/>
</dbReference>
<keyword evidence="4" id="KW-0808">Transferase</keyword>
<dbReference type="InterPro" id="IPR003594">
    <property type="entry name" value="HATPase_dom"/>
</dbReference>
<gene>
    <name evidence="10" type="ORF">LXN57_27995</name>
</gene>
<keyword evidence="5" id="KW-0547">Nucleotide-binding</keyword>
<evidence type="ECO:0000256" key="8">
    <source>
        <dbReference type="ARBA" id="ARBA00023012"/>
    </source>
</evidence>
<dbReference type="Gene3D" id="3.30.565.10">
    <property type="entry name" value="Histidine kinase-like ATPase, C-terminal domain"/>
    <property type="match status" value="1"/>
</dbReference>
<evidence type="ECO:0000256" key="5">
    <source>
        <dbReference type="ARBA" id="ARBA00022741"/>
    </source>
</evidence>
<dbReference type="InterPro" id="IPR011712">
    <property type="entry name" value="Sig_transdc_His_kin_sub3_dim/P"/>
</dbReference>
<dbReference type="Pfam" id="PF23539">
    <property type="entry name" value="DUF7134"/>
    <property type="match status" value="1"/>
</dbReference>
<evidence type="ECO:0000259" key="9">
    <source>
        <dbReference type="SMART" id="SM00387"/>
    </source>
</evidence>
<reference evidence="10 11" key="1">
    <citation type="submission" date="2022-06" db="EMBL/GenBank/DDBJ databases">
        <title>Actinoplanes abujensis sp. nov., isolated from Nigerian arid soil.</title>
        <authorList>
            <person name="Ding P."/>
        </authorList>
    </citation>
    <scope>NUCLEOTIDE SEQUENCE [LARGE SCALE GENOMIC DNA]</scope>
    <source>
        <strain evidence="11">TRM88002</strain>
    </source>
</reference>
<dbReference type="CDD" id="cd16917">
    <property type="entry name" value="HATPase_UhpB-NarQ-NarX-like"/>
    <property type="match status" value="1"/>
</dbReference>
<dbReference type="GO" id="GO:0016301">
    <property type="term" value="F:kinase activity"/>
    <property type="evidence" value="ECO:0007669"/>
    <property type="project" value="UniProtKB-KW"/>
</dbReference>
<keyword evidence="6 10" id="KW-0418">Kinase</keyword>
<evidence type="ECO:0000256" key="6">
    <source>
        <dbReference type="ARBA" id="ARBA00022777"/>
    </source>
</evidence>
<dbReference type="PANTHER" id="PTHR24421">
    <property type="entry name" value="NITRATE/NITRITE SENSOR PROTEIN NARX-RELATED"/>
    <property type="match status" value="1"/>
</dbReference>
<dbReference type="PANTHER" id="PTHR24421:SF10">
    <property type="entry name" value="NITRATE_NITRITE SENSOR PROTEIN NARQ"/>
    <property type="match status" value="1"/>
</dbReference>
<evidence type="ECO:0000256" key="7">
    <source>
        <dbReference type="ARBA" id="ARBA00022840"/>
    </source>
</evidence>
<dbReference type="EMBL" id="JAMQOL010000040">
    <property type="protein sequence ID" value="MCM4081422.1"/>
    <property type="molecule type" value="Genomic_DNA"/>
</dbReference>
<keyword evidence="7" id="KW-0067">ATP-binding</keyword>
<dbReference type="SMART" id="SM00387">
    <property type="entry name" value="HATPase_c"/>
    <property type="match status" value="1"/>
</dbReference>
<feature type="domain" description="Histidine kinase/HSP90-like ATPase" evidence="9">
    <location>
        <begin position="302"/>
        <end position="390"/>
    </location>
</feature>
<comment type="caution">
    <text evidence="10">The sequence shown here is derived from an EMBL/GenBank/DDBJ whole genome shotgun (WGS) entry which is preliminary data.</text>
</comment>